<organism evidence="1 2">
    <name type="scientific">Aspergillus leporis</name>
    <dbReference type="NCBI Taxonomy" id="41062"/>
    <lineage>
        <taxon>Eukaryota</taxon>
        <taxon>Fungi</taxon>
        <taxon>Dikarya</taxon>
        <taxon>Ascomycota</taxon>
        <taxon>Pezizomycotina</taxon>
        <taxon>Eurotiomycetes</taxon>
        <taxon>Eurotiomycetidae</taxon>
        <taxon>Eurotiales</taxon>
        <taxon>Aspergillaceae</taxon>
        <taxon>Aspergillus</taxon>
        <taxon>Aspergillus subgen. Circumdati</taxon>
    </lineage>
</organism>
<evidence type="ECO:0000313" key="2">
    <source>
        <dbReference type="Proteomes" id="UP000326565"/>
    </source>
</evidence>
<dbReference type="AlphaFoldDB" id="A0A5N5WY74"/>
<dbReference type="OrthoDB" id="1924787at2759"/>
<name>A0A5N5WY74_9EURO</name>
<reference evidence="1 2" key="1">
    <citation type="submission" date="2019-04" db="EMBL/GenBank/DDBJ databases">
        <title>Friends and foes A comparative genomics study of 23 Aspergillus species from section Flavi.</title>
        <authorList>
            <consortium name="DOE Joint Genome Institute"/>
            <person name="Kjaerbolling I."/>
            <person name="Vesth T."/>
            <person name="Frisvad J.C."/>
            <person name="Nybo J.L."/>
            <person name="Theobald S."/>
            <person name="Kildgaard S."/>
            <person name="Isbrandt T."/>
            <person name="Kuo A."/>
            <person name="Sato A."/>
            <person name="Lyhne E.K."/>
            <person name="Kogle M.E."/>
            <person name="Wiebenga A."/>
            <person name="Kun R.S."/>
            <person name="Lubbers R.J."/>
            <person name="Makela M.R."/>
            <person name="Barry K."/>
            <person name="Chovatia M."/>
            <person name="Clum A."/>
            <person name="Daum C."/>
            <person name="Haridas S."/>
            <person name="He G."/>
            <person name="LaButti K."/>
            <person name="Lipzen A."/>
            <person name="Mondo S."/>
            <person name="Riley R."/>
            <person name="Salamov A."/>
            <person name="Simmons B.A."/>
            <person name="Magnuson J.K."/>
            <person name="Henrissat B."/>
            <person name="Mortensen U.H."/>
            <person name="Larsen T.O."/>
            <person name="Devries R.P."/>
            <person name="Grigoriev I.V."/>
            <person name="Machida M."/>
            <person name="Baker S.E."/>
            <person name="Andersen M.R."/>
        </authorList>
    </citation>
    <scope>NUCLEOTIDE SEQUENCE [LARGE SCALE GENOMIC DNA]</scope>
    <source>
        <strain evidence="1 2">CBS 151.66</strain>
    </source>
</reference>
<dbReference type="EMBL" id="ML732255">
    <property type="protein sequence ID" value="KAB8072110.1"/>
    <property type="molecule type" value="Genomic_DNA"/>
</dbReference>
<evidence type="ECO:0000313" key="1">
    <source>
        <dbReference type="EMBL" id="KAB8072110.1"/>
    </source>
</evidence>
<protein>
    <submittedName>
        <fullName evidence="1">Uncharacterized protein</fullName>
    </submittedName>
</protein>
<keyword evidence="2" id="KW-1185">Reference proteome</keyword>
<accession>A0A5N5WY74</accession>
<proteinExistence type="predicted"/>
<gene>
    <name evidence="1" type="ORF">BDV29DRAFT_192789</name>
</gene>
<sequence>MVAHQSKRARAGACSTCCAQKRRCLCLSLSVPCSQGHESRLARAPGILHELVVLYFRQIHNIAHTLFYGPSFICQIVEGRASIRQFYGMCSLAARNNLICPYSMIFHGMSPCSRGKFYTSEDIFNGEGDPQRRHIYVGLARLHTEALSLWGCPLQYSIVKREEYCRTHLSVRIASHWSASDMSMEPEDACRGADVRPEVDDVLFPTLAPAELIGLLRQLSRGVISLDDYCRVWPILEGRLDRWNGDLPEHLTYSVDNIMFFKEKQLGRTYLVMHIGYHPFRQMLFFPFAQGSACATALDNCELDYLICGHIAGVSSCVHLHSILFSDDPSELSMARQRLILNFKFLMKLKSSCRPIIDSSLINSEFWNFLGALPTNIPEYLSRFDPFVLDNWMARFLTKHSSPLADKRVVDAEGGSPNSSAICSNVLPLVSGS</sequence>
<dbReference type="Proteomes" id="UP000326565">
    <property type="component" value="Unassembled WGS sequence"/>
</dbReference>